<evidence type="ECO:0000313" key="2">
    <source>
        <dbReference type="Proteomes" id="UP001165121"/>
    </source>
</evidence>
<proteinExistence type="predicted"/>
<reference evidence="1" key="1">
    <citation type="submission" date="2023-04" db="EMBL/GenBank/DDBJ databases">
        <title>Phytophthora fragariaefolia NBRC 109709.</title>
        <authorList>
            <person name="Ichikawa N."/>
            <person name="Sato H."/>
            <person name="Tonouchi N."/>
        </authorList>
    </citation>
    <scope>NUCLEOTIDE SEQUENCE</scope>
    <source>
        <strain evidence="1">NBRC 109709</strain>
    </source>
</reference>
<keyword evidence="2" id="KW-1185">Reference proteome</keyword>
<sequence>MAFFAKSQLTNYREQFGVFIHGSATTQPKSHADVDLDRGGVWVTTTLTQVIGACARGGDNPHIFIYPVTRITDFSFDYDAMPDEAMIANVHKNDYVGALSLRNGEIAVTNENYQECKKALQALRTEIQDKIPRFCRGGGQQSFGIATMVLAENIASLAQLVEGWN</sequence>
<name>A0A9W7CUM0_9STRA</name>
<dbReference type="EMBL" id="BSXT01001455">
    <property type="protein sequence ID" value="GMF42584.1"/>
    <property type="molecule type" value="Genomic_DNA"/>
</dbReference>
<accession>A0A9W7CUM0</accession>
<dbReference type="AlphaFoldDB" id="A0A9W7CUM0"/>
<organism evidence="1 2">
    <name type="scientific">Phytophthora fragariaefolia</name>
    <dbReference type="NCBI Taxonomy" id="1490495"/>
    <lineage>
        <taxon>Eukaryota</taxon>
        <taxon>Sar</taxon>
        <taxon>Stramenopiles</taxon>
        <taxon>Oomycota</taxon>
        <taxon>Peronosporomycetes</taxon>
        <taxon>Peronosporales</taxon>
        <taxon>Peronosporaceae</taxon>
        <taxon>Phytophthora</taxon>
    </lineage>
</organism>
<protein>
    <submittedName>
        <fullName evidence="1">Unnamed protein product</fullName>
    </submittedName>
</protein>
<dbReference type="Proteomes" id="UP001165121">
    <property type="component" value="Unassembled WGS sequence"/>
</dbReference>
<comment type="caution">
    <text evidence="1">The sequence shown here is derived from an EMBL/GenBank/DDBJ whole genome shotgun (WGS) entry which is preliminary data.</text>
</comment>
<evidence type="ECO:0000313" key="1">
    <source>
        <dbReference type="EMBL" id="GMF42584.1"/>
    </source>
</evidence>
<gene>
    <name evidence="1" type="ORF">Pfra01_001401500</name>
</gene>